<proteinExistence type="predicted"/>
<keyword evidence="3" id="KW-1185">Reference proteome</keyword>
<dbReference type="PANTHER" id="PTHR31672">
    <property type="entry name" value="BNACNNG10540D PROTEIN"/>
    <property type="match status" value="1"/>
</dbReference>
<reference evidence="2" key="1">
    <citation type="journal article" date="2012" name="Nat. Biotechnol.">
        <title>Draft genome sequence of pigeonpea (Cajanus cajan), an orphan legume crop of resource-poor farmers.</title>
        <authorList>
            <person name="Varshney R.K."/>
            <person name="Chen W."/>
            <person name="Li Y."/>
            <person name="Bharti A.K."/>
            <person name="Saxena R.K."/>
            <person name="Schlueter J.A."/>
            <person name="Donoghue M.T."/>
            <person name="Azam S."/>
            <person name="Fan G."/>
            <person name="Whaley A.M."/>
            <person name="Farmer A.D."/>
            <person name="Sheridan J."/>
            <person name="Iwata A."/>
            <person name="Tuteja R."/>
            <person name="Penmetsa R.V."/>
            <person name="Wu W."/>
            <person name="Upadhyaya H.D."/>
            <person name="Yang S.P."/>
            <person name="Shah T."/>
            <person name="Saxena K.B."/>
            <person name="Michael T."/>
            <person name="McCombie W.R."/>
            <person name="Yang B."/>
            <person name="Zhang G."/>
            <person name="Yang H."/>
            <person name="Wang J."/>
            <person name="Spillane C."/>
            <person name="Cook D.R."/>
            <person name="May G.D."/>
            <person name="Xu X."/>
            <person name="Jackson S.A."/>
        </authorList>
    </citation>
    <scope>NUCLEOTIDE SEQUENCE [LARGE SCALE GENOMIC DNA]</scope>
</reference>
<evidence type="ECO:0000259" key="1">
    <source>
        <dbReference type="PROSITE" id="PS50181"/>
    </source>
</evidence>
<dbReference type="EMBL" id="KQ483808">
    <property type="protein sequence ID" value="KYP40869.1"/>
    <property type="molecule type" value="Genomic_DNA"/>
</dbReference>
<dbReference type="AlphaFoldDB" id="A0A151REG3"/>
<evidence type="ECO:0000313" key="3">
    <source>
        <dbReference type="Proteomes" id="UP000075243"/>
    </source>
</evidence>
<gene>
    <name evidence="2" type="ORF">KK1_037756</name>
</gene>
<dbReference type="Gene3D" id="1.20.1280.50">
    <property type="match status" value="1"/>
</dbReference>
<sequence length="381" mass="43669">MITRKKANICLPQTLPNELIEEILLRLPVKSLLRFKCVCKSWLSLISNPQFAKLHFDVAKTTQLLLRSCLGSKIDVIDIEAPLHGDSMKLVLNIPSSSTTYKRKSMVNLVGSCRGLILLTTILPYSNLVNFMIWNPSTGFSKQFNKPFNNTIICGIGYNSSIDGIVVVAIVISRPTSIIEISSTEVHCFSSRTNSWSYIEVPFTYQLLGFEFGNGLFLNGALHWLVRSNDLSLKIIAFDVMERKLSEIPLSHDLTVRLQTYIYHLKVIKGYLCLWYVGSESLKAELWTMKEYKVQESWTNSFIFSNIYPIQSFYPIYFTKNGEILGYGRHHTLLKVNEQGELLDHSKVRRFINEHSILNYCMYTESLLSLPEDYEKSSKDE</sequence>
<dbReference type="OMA" id="NSWERIA"/>
<dbReference type="CDD" id="cd22157">
    <property type="entry name" value="F-box_AtFBW1-like"/>
    <property type="match status" value="1"/>
</dbReference>
<accession>A0A151REG3</accession>
<dbReference type="NCBIfam" id="TIGR01640">
    <property type="entry name" value="F_box_assoc_1"/>
    <property type="match status" value="1"/>
</dbReference>
<dbReference type="PROSITE" id="PS50181">
    <property type="entry name" value="FBOX"/>
    <property type="match status" value="1"/>
</dbReference>
<dbReference type="STRING" id="3821.A0A151REG3"/>
<dbReference type="Gramene" id="C.cajan_35505.t">
    <property type="protein sequence ID" value="C.cajan_35505.t.cds1"/>
    <property type="gene ID" value="C.cajan_35505"/>
</dbReference>
<dbReference type="Proteomes" id="UP000075243">
    <property type="component" value="Unassembled WGS sequence"/>
</dbReference>
<dbReference type="SUPFAM" id="SSF81383">
    <property type="entry name" value="F-box domain"/>
    <property type="match status" value="1"/>
</dbReference>
<dbReference type="Pfam" id="PF00646">
    <property type="entry name" value="F-box"/>
    <property type="match status" value="1"/>
</dbReference>
<dbReference type="InterPro" id="IPR017451">
    <property type="entry name" value="F-box-assoc_interact_dom"/>
</dbReference>
<organism evidence="2 3">
    <name type="scientific">Cajanus cajan</name>
    <name type="common">Pigeon pea</name>
    <name type="synonym">Cajanus indicus</name>
    <dbReference type="NCBI Taxonomy" id="3821"/>
    <lineage>
        <taxon>Eukaryota</taxon>
        <taxon>Viridiplantae</taxon>
        <taxon>Streptophyta</taxon>
        <taxon>Embryophyta</taxon>
        <taxon>Tracheophyta</taxon>
        <taxon>Spermatophyta</taxon>
        <taxon>Magnoliopsida</taxon>
        <taxon>eudicotyledons</taxon>
        <taxon>Gunneridae</taxon>
        <taxon>Pentapetalae</taxon>
        <taxon>rosids</taxon>
        <taxon>fabids</taxon>
        <taxon>Fabales</taxon>
        <taxon>Fabaceae</taxon>
        <taxon>Papilionoideae</taxon>
        <taxon>50 kb inversion clade</taxon>
        <taxon>NPAAA clade</taxon>
        <taxon>indigoferoid/millettioid clade</taxon>
        <taxon>Phaseoleae</taxon>
        <taxon>Cajanus</taxon>
    </lineage>
</organism>
<dbReference type="InterPro" id="IPR006527">
    <property type="entry name" value="F-box-assoc_dom_typ1"/>
</dbReference>
<protein>
    <submittedName>
        <fullName evidence="2">F-box/kelch-repeat protein At3g06240 family</fullName>
    </submittedName>
</protein>
<dbReference type="SMART" id="SM00256">
    <property type="entry name" value="FBOX"/>
    <property type="match status" value="1"/>
</dbReference>
<dbReference type="Pfam" id="PF07734">
    <property type="entry name" value="FBA_1"/>
    <property type="match status" value="1"/>
</dbReference>
<dbReference type="InterPro" id="IPR001810">
    <property type="entry name" value="F-box_dom"/>
</dbReference>
<evidence type="ECO:0000313" key="2">
    <source>
        <dbReference type="EMBL" id="KYP40869.1"/>
    </source>
</evidence>
<dbReference type="PANTHER" id="PTHR31672:SF13">
    <property type="entry name" value="F-BOX PROTEIN CPR30-LIKE"/>
    <property type="match status" value="1"/>
</dbReference>
<dbReference type="InterPro" id="IPR036047">
    <property type="entry name" value="F-box-like_dom_sf"/>
</dbReference>
<name>A0A151REG3_CAJCA</name>
<feature type="domain" description="F-box" evidence="1">
    <location>
        <begin position="9"/>
        <end position="54"/>
    </location>
</feature>
<dbReference type="InterPro" id="IPR050796">
    <property type="entry name" value="SCF_F-box_component"/>
</dbReference>
<dbReference type="OrthoDB" id="1432010at2759"/>